<name>A0AB34I3M8_ESCRO</name>
<evidence type="ECO:0000313" key="2">
    <source>
        <dbReference type="EMBL" id="KAJ8797194.1"/>
    </source>
</evidence>
<sequence length="263" mass="28350">MFSIGSIHQRPGPLPAPASVLPGFAAAAFGYTVSHEERAKVRRGGQSEELSAMRKERDMFREPTDHLTEHKRCAVKENVALCLPLRVSCGCKTTDARLGGRKGLSEGLGAVSVQISVIQLPGALRTSQSYWFTSLTPGTVLEAVVCFFSVWSIVGLSGFHTYLISSNQTTNEDIKGSWSNKRGKENYNPYSYGNIFTNCCVALCGPISPSLIDRRGYIQPDTPRPAAPSNGMAAYGATQSQSDTVGPAVPHRGFSLTSVFTDL</sequence>
<dbReference type="Proteomes" id="UP001159641">
    <property type="component" value="Unassembled WGS sequence"/>
</dbReference>
<comment type="caution">
    <text evidence="2">The sequence shown here is derived from an EMBL/GenBank/DDBJ whole genome shotgun (WGS) entry which is preliminary data.</text>
</comment>
<gene>
    <name evidence="2" type="ORF">J1605_017422</name>
</gene>
<evidence type="ECO:0000256" key="1">
    <source>
        <dbReference type="SAM" id="MobiDB-lite"/>
    </source>
</evidence>
<proteinExistence type="predicted"/>
<reference evidence="2 3" key="1">
    <citation type="submission" date="2022-11" db="EMBL/GenBank/DDBJ databases">
        <title>Whole genome sequence of Eschrichtius robustus ER-17-0199.</title>
        <authorList>
            <person name="Bruniche-Olsen A."/>
            <person name="Black A.N."/>
            <person name="Fields C.J."/>
            <person name="Walden K."/>
            <person name="Dewoody J.A."/>
        </authorList>
    </citation>
    <scope>NUCLEOTIDE SEQUENCE [LARGE SCALE GENOMIC DNA]</scope>
    <source>
        <strain evidence="2">ER-17-0199</strain>
        <tissue evidence="2">Blubber</tissue>
    </source>
</reference>
<dbReference type="EMBL" id="JAIQCJ010000254">
    <property type="protein sequence ID" value="KAJ8797194.1"/>
    <property type="molecule type" value="Genomic_DNA"/>
</dbReference>
<accession>A0AB34I3M8</accession>
<organism evidence="2 3">
    <name type="scientific">Eschrichtius robustus</name>
    <name type="common">California gray whale</name>
    <name type="synonym">Eschrichtius gibbosus</name>
    <dbReference type="NCBI Taxonomy" id="9764"/>
    <lineage>
        <taxon>Eukaryota</taxon>
        <taxon>Metazoa</taxon>
        <taxon>Chordata</taxon>
        <taxon>Craniata</taxon>
        <taxon>Vertebrata</taxon>
        <taxon>Euteleostomi</taxon>
        <taxon>Mammalia</taxon>
        <taxon>Eutheria</taxon>
        <taxon>Laurasiatheria</taxon>
        <taxon>Artiodactyla</taxon>
        <taxon>Whippomorpha</taxon>
        <taxon>Cetacea</taxon>
        <taxon>Mysticeti</taxon>
        <taxon>Eschrichtiidae</taxon>
        <taxon>Eschrichtius</taxon>
    </lineage>
</organism>
<feature type="region of interest" description="Disordered" evidence="1">
    <location>
        <begin position="218"/>
        <end position="249"/>
    </location>
</feature>
<dbReference type="AlphaFoldDB" id="A0AB34I3M8"/>
<evidence type="ECO:0008006" key="4">
    <source>
        <dbReference type="Google" id="ProtNLM"/>
    </source>
</evidence>
<protein>
    <recommendedName>
        <fullName evidence="4">Palmitoyltransferase ZDHHC14</fullName>
    </recommendedName>
</protein>
<keyword evidence="3" id="KW-1185">Reference proteome</keyword>
<evidence type="ECO:0000313" key="3">
    <source>
        <dbReference type="Proteomes" id="UP001159641"/>
    </source>
</evidence>